<dbReference type="AlphaFoldDB" id="A0A1C0AR38"/>
<evidence type="ECO:0000313" key="1">
    <source>
        <dbReference type="EMBL" id="OCL36884.1"/>
    </source>
</evidence>
<gene>
    <name evidence="1" type="ORF">BCR15_13175</name>
</gene>
<protein>
    <submittedName>
        <fullName evidence="1">Uncharacterized protein</fullName>
    </submittedName>
</protein>
<dbReference type="EMBL" id="MBQD01000005">
    <property type="protein sequence ID" value="OCL36884.1"/>
    <property type="molecule type" value="Genomic_DNA"/>
</dbReference>
<proteinExistence type="predicted"/>
<name>A0A1C0AR38_9ACTN</name>
<accession>A0A1C0AR38</accession>
<dbReference type="Proteomes" id="UP000093501">
    <property type="component" value="Unassembled WGS sequence"/>
</dbReference>
<sequence length="65" mass="7014">MLVAVFAVLSVVLLAAVLLAVVAESSGRLTVKHPAWQRLVSAAARHLEGRGVVPKFLERLDQRTP</sequence>
<evidence type="ECO:0000313" key="2">
    <source>
        <dbReference type="Proteomes" id="UP000093501"/>
    </source>
</evidence>
<dbReference type="RefSeq" id="WP_068750085.1">
    <property type="nucleotide sequence ID" value="NZ_LR214441.1"/>
</dbReference>
<organism evidence="1 2">
    <name type="scientific">Tessaracoccus lapidicaptus</name>
    <dbReference type="NCBI Taxonomy" id="1427523"/>
    <lineage>
        <taxon>Bacteria</taxon>
        <taxon>Bacillati</taxon>
        <taxon>Actinomycetota</taxon>
        <taxon>Actinomycetes</taxon>
        <taxon>Propionibacteriales</taxon>
        <taxon>Propionibacteriaceae</taxon>
        <taxon>Tessaracoccus</taxon>
    </lineage>
</organism>
<comment type="caution">
    <text evidence="1">The sequence shown here is derived from an EMBL/GenBank/DDBJ whole genome shotgun (WGS) entry which is preliminary data.</text>
</comment>
<reference evidence="2" key="1">
    <citation type="submission" date="2016-07" db="EMBL/GenBank/DDBJ databases">
        <authorList>
            <person name="Florea S."/>
            <person name="Webb J.S."/>
            <person name="Jaromczyk J."/>
            <person name="Schardl C.L."/>
        </authorList>
    </citation>
    <scope>NUCLEOTIDE SEQUENCE [LARGE SCALE GENOMIC DNA]</scope>
    <source>
        <strain evidence="2">IPBSL-7</strain>
    </source>
</reference>
<keyword evidence="2" id="KW-1185">Reference proteome</keyword>